<reference evidence="6 7" key="1">
    <citation type="submission" date="2016-10" db="EMBL/GenBank/DDBJ databases">
        <title>Genome sequence of the basidiomycete white-rot fungus Trametes pubescens.</title>
        <authorList>
            <person name="Makela M.R."/>
            <person name="Granchi Z."/>
            <person name="Peng M."/>
            <person name="De Vries R.P."/>
            <person name="Grigoriev I."/>
            <person name="Riley R."/>
            <person name="Hilden K."/>
        </authorList>
    </citation>
    <scope>NUCLEOTIDE SEQUENCE [LARGE SCALE GENOMIC DNA]</scope>
    <source>
        <strain evidence="6 7">FBCC735</strain>
    </source>
</reference>
<evidence type="ECO:0000256" key="2">
    <source>
        <dbReference type="ARBA" id="ARBA00023242"/>
    </source>
</evidence>
<keyword evidence="7" id="KW-1185">Reference proteome</keyword>
<evidence type="ECO:0000256" key="4">
    <source>
        <dbReference type="SAM" id="MobiDB-lite"/>
    </source>
</evidence>
<dbReference type="SUPFAM" id="SSF47095">
    <property type="entry name" value="HMG-box"/>
    <property type="match status" value="1"/>
</dbReference>
<dbReference type="SMART" id="SM00398">
    <property type="entry name" value="HMG"/>
    <property type="match status" value="1"/>
</dbReference>
<dbReference type="STRING" id="154538.A0A1M2V9S9"/>
<dbReference type="PANTHER" id="PTHR45789:SF2">
    <property type="entry name" value="FI18025P1"/>
    <property type="match status" value="1"/>
</dbReference>
<accession>A0A1M2V9S9</accession>
<dbReference type="GO" id="GO:0000978">
    <property type="term" value="F:RNA polymerase II cis-regulatory region sequence-specific DNA binding"/>
    <property type="evidence" value="ECO:0007669"/>
    <property type="project" value="TreeGrafter"/>
</dbReference>
<evidence type="ECO:0000256" key="1">
    <source>
        <dbReference type="ARBA" id="ARBA00023125"/>
    </source>
</evidence>
<feature type="compositionally biased region" description="Low complexity" evidence="4">
    <location>
        <begin position="14"/>
        <end position="36"/>
    </location>
</feature>
<proteinExistence type="predicted"/>
<feature type="domain" description="HMG box" evidence="5">
    <location>
        <begin position="41"/>
        <end position="112"/>
    </location>
</feature>
<dbReference type="GO" id="GO:0000981">
    <property type="term" value="F:DNA-binding transcription factor activity, RNA polymerase II-specific"/>
    <property type="evidence" value="ECO:0007669"/>
    <property type="project" value="TreeGrafter"/>
</dbReference>
<dbReference type="InterPro" id="IPR009071">
    <property type="entry name" value="HMG_box_dom"/>
</dbReference>
<protein>
    <recommendedName>
        <fullName evidence="5">HMG box domain-containing protein</fullName>
    </recommendedName>
</protein>
<dbReference type="AlphaFoldDB" id="A0A1M2V9S9"/>
<feature type="compositionally biased region" description="Basic residues" evidence="4">
    <location>
        <begin position="1"/>
        <end position="11"/>
    </location>
</feature>
<dbReference type="GO" id="GO:0005634">
    <property type="term" value="C:nucleus"/>
    <property type="evidence" value="ECO:0007669"/>
    <property type="project" value="UniProtKB-UniRule"/>
</dbReference>
<dbReference type="Proteomes" id="UP000184267">
    <property type="component" value="Unassembled WGS sequence"/>
</dbReference>
<dbReference type="Pfam" id="PF00505">
    <property type="entry name" value="HMG_box"/>
    <property type="match status" value="1"/>
</dbReference>
<keyword evidence="1 3" id="KW-0238">DNA-binding</keyword>
<evidence type="ECO:0000313" key="6">
    <source>
        <dbReference type="EMBL" id="OJT04364.1"/>
    </source>
</evidence>
<dbReference type="PROSITE" id="PS50118">
    <property type="entry name" value="HMG_BOX_2"/>
    <property type="match status" value="1"/>
</dbReference>
<name>A0A1M2V9S9_TRAPU</name>
<dbReference type="InterPro" id="IPR051356">
    <property type="entry name" value="SOX/SOX-like_TF"/>
</dbReference>
<evidence type="ECO:0000313" key="7">
    <source>
        <dbReference type="Proteomes" id="UP000184267"/>
    </source>
</evidence>
<comment type="caution">
    <text evidence="6">The sequence shown here is derived from an EMBL/GenBank/DDBJ whole genome shotgun (WGS) entry which is preliminary data.</text>
</comment>
<evidence type="ECO:0000259" key="5">
    <source>
        <dbReference type="PROSITE" id="PS50118"/>
    </source>
</evidence>
<feature type="region of interest" description="Disordered" evidence="4">
    <location>
        <begin position="264"/>
        <end position="292"/>
    </location>
</feature>
<dbReference type="OMA" id="PAMNTHA"/>
<keyword evidence="2 3" id="KW-0539">Nucleus</keyword>
<gene>
    <name evidence="6" type="ORF">TRAPUB_4931</name>
</gene>
<sequence length="486" mass="51189">MPPSRNQRKDHKAPAPTAIATATPAATTSALVPTATPEEHIKRPLNDFFLFRQEIRARLKSAQARQSSKPETNLSGIFGKLWANAPDCVRRYYKQAANAAKAEHERKYPNYKYRPLPKEQRLAKRQADKAAAKAAKDAAKAAAVLDPTQVVAALPRASMRRARKAQMSAASDAPPVAGPSRLEPAAAAALPDAAVLLLPDPKVEEWLSAQIAELVSGGETVAVEATAPAFPPAPVPGPSQPMAQGFPPAVGPYLWSTPVQWSPSQVPNDDLLPGPAMGTQASSSGSEPRSLSCEWIGPPPRLFFDPAFPFPAHLPAAGSVEPIDWQDAMYALDCARSGNGEAWVAPPPQMDPGVSLSSFGPAPGAAYDYPPANGADMLAPAMNTHAVYQAMGSTADIDAALPHALEYALDPLAQEPIASAESPVSQSLSPPVTESFDYAPAASPGFAFTDPSQQSIGGGEDFYDAMKAIDEVFAMLGVPMPVEPSL</sequence>
<dbReference type="CDD" id="cd01389">
    <property type="entry name" value="HMG-box_ROX1-like"/>
    <property type="match status" value="1"/>
</dbReference>
<feature type="compositionally biased region" description="Polar residues" evidence="4">
    <location>
        <begin position="279"/>
        <end position="289"/>
    </location>
</feature>
<dbReference type="EMBL" id="MNAD01001547">
    <property type="protein sequence ID" value="OJT04364.1"/>
    <property type="molecule type" value="Genomic_DNA"/>
</dbReference>
<feature type="DNA-binding region" description="HMG box" evidence="3">
    <location>
        <begin position="41"/>
        <end position="112"/>
    </location>
</feature>
<dbReference type="Gene3D" id="1.10.30.10">
    <property type="entry name" value="High mobility group box domain"/>
    <property type="match status" value="1"/>
</dbReference>
<dbReference type="InterPro" id="IPR036910">
    <property type="entry name" value="HMG_box_dom_sf"/>
</dbReference>
<organism evidence="6 7">
    <name type="scientific">Trametes pubescens</name>
    <name type="common">White-rot fungus</name>
    <dbReference type="NCBI Taxonomy" id="154538"/>
    <lineage>
        <taxon>Eukaryota</taxon>
        <taxon>Fungi</taxon>
        <taxon>Dikarya</taxon>
        <taxon>Basidiomycota</taxon>
        <taxon>Agaricomycotina</taxon>
        <taxon>Agaricomycetes</taxon>
        <taxon>Polyporales</taxon>
        <taxon>Polyporaceae</taxon>
        <taxon>Trametes</taxon>
    </lineage>
</organism>
<dbReference type="PANTHER" id="PTHR45789">
    <property type="entry name" value="FI18025P1"/>
    <property type="match status" value="1"/>
</dbReference>
<feature type="region of interest" description="Disordered" evidence="4">
    <location>
        <begin position="1"/>
        <end position="38"/>
    </location>
</feature>
<evidence type="ECO:0000256" key="3">
    <source>
        <dbReference type="PROSITE-ProRule" id="PRU00267"/>
    </source>
</evidence>
<dbReference type="OrthoDB" id="6247875at2759"/>